<comment type="catalytic activity">
    <reaction evidence="12 18">
        <text>L-valine + 2-oxoglutarate = 3-methyl-2-oxobutanoate + L-glutamate</text>
        <dbReference type="Rhea" id="RHEA:24813"/>
        <dbReference type="ChEBI" id="CHEBI:11851"/>
        <dbReference type="ChEBI" id="CHEBI:16810"/>
        <dbReference type="ChEBI" id="CHEBI:29985"/>
        <dbReference type="ChEBI" id="CHEBI:57762"/>
        <dbReference type="EC" id="2.6.1.42"/>
    </reaction>
</comment>
<evidence type="ECO:0000256" key="2">
    <source>
        <dbReference type="ARBA" id="ARBA00003109"/>
    </source>
</evidence>
<evidence type="ECO:0000256" key="4">
    <source>
        <dbReference type="ARBA" id="ARBA00004931"/>
    </source>
</evidence>
<evidence type="ECO:0000256" key="8">
    <source>
        <dbReference type="ARBA" id="ARBA00022605"/>
    </source>
</evidence>
<comment type="similarity">
    <text evidence="6 16">Belongs to the class-IV pyridoxal-phosphate-dependent aminotransferase family.</text>
</comment>
<evidence type="ECO:0000256" key="15">
    <source>
        <dbReference type="PIRSR" id="PIRSR006468-1"/>
    </source>
</evidence>
<comment type="cofactor">
    <cofactor evidence="1 17">
        <name>pyridoxal 5'-phosphate</name>
        <dbReference type="ChEBI" id="CHEBI:597326"/>
    </cofactor>
</comment>
<evidence type="ECO:0000256" key="18">
    <source>
        <dbReference type="RuleBase" id="RU004517"/>
    </source>
</evidence>
<keyword evidence="10 17" id="KW-0663">Pyridoxal phosphate</keyword>
<comment type="catalytic activity">
    <reaction evidence="13 18">
        <text>L-isoleucine + 2-oxoglutarate = (S)-3-methyl-2-oxopentanoate + L-glutamate</text>
        <dbReference type="Rhea" id="RHEA:24801"/>
        <dbReference type="ChEBI" id="CHEBI:16810"/>
        <dbReference type="ChEBI" id="CHEBI:29985"/>
        <dbReference type="ChEBI" id="CHEBI:35146"/>
        <dbReference type="ChEBI" id="CHEBI:58045"/>
        <dbReference type="EC" id="2.6.1.42"/>
    </reaction>
</comment>
<accession>A0A1H5Z5A7</accession>
<sequence>MSEKSFVITPTEHPVSDADRARLLEHPGFGAVFSDHMATLKWTSDKGWHDGLVGPRRPFQIDPAAAVLHYGQEIFEGMKAYQTQNGGVVLFRPEANAKRFGRSAERLAMPVLPTELFIEAIEELVRLDHEWIPTSEGASLYLRPFLFATEAFLGVRPSREFTFCVLASPVGPYFSGGQKPITVWVSKDYIRAASGGTGAAKCGGNYAAGLLAQAQAYDHGCDQVVFLDAVERRWIEELGGMNVFFVTKDGKLMTPPLSGTILEGITRDSILKLAAEQGLTVQETPYSYEQWKLDAASGVLTEAFACGTAAVIVPIGVVRDAAGEFTIGNGAAGPVTETLYHRLVNIQRGVEADTHEWLHKIEILQPVG</sequence>
<feature type="modified residue" description="N6-(pyridoxal phosphate)lysine" evidence="15">
    <location>
        <position position="201"/>
    </location>
</feature>
<dbReference type="SUPFAM" id="SSF56752">
    <property type="entry name" value="D-aminoacid aminotransferase-like PLP-dependent enzymes"/>
    <property type="match status" value="1"/>
</dbReference>
<keyword evidence="9 18" id="KW-0808">Transferase</keyword>
<dbReference type="UniPathway" id="UPA00049">
    <property type="reaction ID" value="UER00062"/>
</dbReference>
<comment type="pathway">
    <text evidence="4">Amino-acid biosynthesis; L-valine biosynthesis; L-valine from pyruvate: step 4/4.</text>
</comment>
<evidence type="ECO:0000256" key="11">
    <source>
        <dbReference type="ARBA" id="ARBA00023304"/>
    </source>
</evidence>
<reference evidence="19 20" key="1">
    <citation type="submission" date="2016-10" db="EMBL/GenBank/DDBJ databases">
        <authorList>
            <person name="de Groot N.N."/>
        </authorList>
    </citation>
    <scope>NUCLEOTIDE SEQUENCE [LARGE SCALE GENOMIC DNA]</scope>
    <source>
        <strain evidence="19 20">DSM 22489</strain>
    </source>
</reference>
<evidence type="ECO:0000313" key="19">
    <source>
        <dbReference type="EMBL" id="SEG31693.1"/>
    </source>
</evidence>
<gene>
    <name evidence="19" type="ORF">SAMN05421819_2475</name>
</gene>
<comment type="function">
    <text evidence="2">Acts on leucine, isoleucine and valine.</text>
</comment>
<dbReference type="PANTHER" id="PTHR11825:SF44">
    <property type="entry name" value="BRANCHED-CHAIN-AMINO-ACID AMINOTRANSFERASE"/>
    <property type="match status" value="1"/>
</dbReference>
<dbReference type="Proteomes" id="UP000236728">
    <property type="component" value="Unassembled WGS sequence"/>
</dbReference>
<evidence type="ECO:0000256" key="12">
    <source>
        <dbReference type="ARBA" id="ARBA00048212"/>
    </source>
</evidence>
<name>A0A1H5Z5A7_9BACT</name>
<dbReference type="NCBIfam" id="TIGR01123">
    <property type="entry name" value="ilvE_II"/>
    <property type="match status" value="1"/>
</dbReference>
<dbReference type="InterPro" id="IPR005786">
    <property type="entry name" value="B_amino_transII"/>
</dbReference>
<dbReference type="NCBIfam" id="NF009897">
    <property type="entry name" value="PRK13357.1"/>
    <property type="match status" value="1"/>
</dbReference>
<keyword evidence="11 18" id="KW-0100">Branched-chain amino acid biosynthesis</keyword>
<keyword evidence="20" id="KW-1185">Reference proteome</keyword>
<dbReference type="AlphaFoldDB" id="A0A1H5Z5A7"/>
<evidence type="ECO:0000256" key="3">
    <source>
        <dbReference type="ARBA" id="ARBA00004824"/>
    </source>
</evidence>
<dbReference type="GO" id="GO:0009098">
    <property type="term" value="P:L-leucine biosynthetic process"/>
    <property type="evidence" value="ECO:0007669"/>
    <property type="project" value="UniProtKB-UniPathway"/>
</dbReference>
<dbReference type="UniPathway" id="UPA00047">
    <property type="reaction ID" value="UER00058"/>
</dbReference>
<dbReference type="Pfam" id="PF01063">
    <property type="entry name" value="Aminotran_4"/>
    <property type="match status" value="1"/>
</dbReference>
<comment type="catalytic activity">
    <reaction evidence="14 18">
        <text>L-leucine + 2-oxoglutarate = 4-methyl-2-oxopentanoate + L-glutamate</text>
        <dbReference type="Rhea" id="RHEA:18321"/>
        <dbReference type="ChEBI" id="CHEBI:16810"/>
        <dbReference type="ChEBI" id="CHEBI:17865"/>
        <dbReference type="ChEBI" id="CHEBI:29985"/>
        <dbReference type="ChEBI" id="CHEBI:57427"/>
        <dbReference type="EC" id="2.6.1.42"/>
    </reaction>
</comment>
<comment type="pathway">
    <text evidence="3">Amino-acid biosynthesis; L-isoleucine biosynthesis; L-isoleucine from 2-oxobutanoate: step 4/4.</text>
</comment>
<organism evidence="19 20">
    <name type="scientific">Bryocella elongata</name>
    <dbReference type="NCBI Taxonomy" id="863522"/>
    <lineage>
        <taxon>Bacteria</taxon>
        <taxon>Pseudomonadati</taxon>
        <taxon>Acidobacteriota</taxon>
        <taxon>Terriglobia</taxon>
        <taxon>Terriglobales</taxon>
        <taxon>Acidobacteriaceae</taxon>
        <taxon>Bryocella</taxon>
    </lineage>
</organism>
<evidence type="ECO:0000256" key="13">
    <source>
        <dbReference type="ARBA" id="ARBA00048798"/>
    </source>
</evidence>
<dbReference type="InterPro" id="IPR018300">
    <property type="entry name" value="Aminotrans_IV_CS"/>
</dbReference>
<keyword evidence="8 18" id="KW-0028">Amino-acid biosynthesis</keyword>
<dbReference type="InterPro" id="IPR043132">
    <property type="entry name" value="BCAT-like_C"/>
</dbReference>
<evidence type="ECO:0000256" key="9">
    <source>
        <dbReference type="ARBA" id="ARBA00022679"/>
    </source>
</evidence>
<proteinExistence type="inferred from homology"/>
<evidence type="ECO:0000256" key="5">
    <source>
        <dbReference type="ARBA" id="ARBA00005072"/>
    </source>
</evidence>
<dbReference type="InterPro" id="IPR043131">
    <property type="entry name" value="BCAT-like_N"/>
</dbReference>
<protein>
    <recommendedName>
        <fullName evidence="18">Branched-chain-amino-acid aminotransferase</fullName>
        <ecNumber evidence="18">2.6.1.42</ecNumber>
    </recommendedName>
</protein>
<evidence type="ECO:0000256" key="10">
    <source>
        <dbReference type="ARBA" id="ARBA00022898"/>
    </source>
</evidence>
<dbReference type="InterPro" id="IPR033939">
    <property type="entry name" value="BCAT_family"/>
</dbReference>
<comment type="pathway">
    <text evidence="5">Amino-acid biosynthesis; L-leucine biosynthesis; L-leucine from 3-methyl-2-oxobutanoate: step 4/4.</text>
</comment>
<dbReference type="GO" id="GO:0052656">
    <property type="term" value="F:L-isoleucine-2-oxoglutarate transaminase activity"/>
    <property type="evidence" value="ECO:0007669"/>
    <property type="project" value="RHEA"/>
</dbReference>
<evidence type="ECO:0000256" key="17">
    <source>
        <dbReference type="RuleBase" id="RU004516"/>
    </source>
</evidence>
<dbReference type="CDD" id="cd01557">
    <property type="entry name" value="BCAT_beta_family"/>
    <property type="match status" value="1"/>
</dbReference>
<dbReference type="RefSeq" id="WP_200821539.1">
    <property type="nucleotide sequence ID" value="NZ_FNVA01000004.1"/>
</dbReference>
<dbReference type="GO" id="GO:0009099">
    <property type="term" value="P:L-valine biosynthetic process"/>
    <property type="evidence" value="ECO:0007669"/>
    <property type="project" value="UniProtKB-UniPathway"/>
</dbReference>
<evidence type="ECO:0000313" key="20">
    <source>
        <dbReference type="Proteomes" id="UP000236728"/>
    </source>
</evidence>
<dbReference type="GO" id="GO:0009097">
    <property type="term" value="P:isoleucine biosynthetic process"/>
    <property type="evidence" value="ECO:0007669"/>
    <property type="project" value="UniProtKB-UniPathway"/>
</dbReference>
<keyword evidence="7 18" id="KW-0032">Aminotransferase</keyword>
<evidence type="ECO:0000256" key="7">
    <source>
        <dbReference type="ARBA" id="ARBA00022576"/>
    </source>
</evidence>
<dbReference type="Gene3D" id="3.20.10.10">
    <property type="entry name" value="D-amino Acid Aminotransferase, subunit A, domain 2"/>
    <property type="match status" value="1"/>
</dbReference>
<evidence type="ECO:0000256" key="14">
    <source>
        <dbReference type="ARBA" id="ARBA00049229"/>
    </source>
</evidence>
<dbReference type="InterPro" id="IPR036038">
    <property type="entry name" value="Aminotransferase-like"/>
</dbReference>
<dbReference type="GO" id="GO:0052655">
    <property type="term" value="F:L-valine-2-oxoglutarate transaminase activity"/>
    <property type="evidence" value="ECO:0007669"/>
    <property type="project" value="RHEA"/>
</dbReference>
<dbReference type="InterPro" id="IPR001544">
    <property type="entry name" value="Aminotrans_IV"/>
</dbReference>
<dbReference type="PROSITE" id="PS00770">
    <property type="entry name" value="AA_TRANSFER_CLASS_4"/>
    <property type="match status" value="1"/>
</dbReference>
<dbReference type="GO" id="GO:0052654">
    <property type="term" value="F:L-leucine-2-oxoglutarate transaminase activity"/>
    <property type="evidence" value="ECO:0007669"/>
    <property type="project" value="RHEA"/>
</dbReference>
<dbReference type="EC" id="2.6.1.42" evidence="18"/>
<evidence type="ECO:0000256" key="16">
    <source>
        <dbReference type="RuleBase" id="RU004106"/>
    </source>
</evidence>
<dbReference type="UniPathway" id="UPA00048">
    <property type="reaction ID" value="UER00073"/>
</dbReference>
<dbReference type="PANTHER" id="PTHR11825">
    <property type="entry name" value="SUBGROUP IIII AMINOTRANSFERASE"/>
    <property type="match status" value="1"/>
</dbReference>
<evidence type="ECO:0000256" key="6">
    <source>
        <dbReference type="ARBA" id="ARBA00009320"/>
    </source>
</evidence>
<dbReference type="PIRSF" id="PIRSF006468">
    <property type="entry name" value="BCAT1"/>
    <property type="match status" value="1"/>
</dbReference>
<dbReference type="EMBL" id="FNVA01000004">
    <property type="protein sequence ID" value="SEG31693.1"/>
    <property type="molecule type" value="Genomic_DNA"/>
</dbReference>
<dbReference type="Gene3D" id="3.30.470.10">
    <property type="match status" value="1"/>
</dbReference>
<evidence type="ECO:0000256" key="1">
    <source>
        <dbReference type="ARBA" id="ARBA00001933"/>
    </source>
</evidence>